<reference evidence="1 2" key="1">
    <citation type="journal article" date="2021" name="Elife">
        <title>Chloroplast acquisition without the gene transfer in kleptoplastic sea slugs, Plakobranchus ocellatus.</title>
        <authorList>
            <person name="Maeda T."/>
            <person name="Takahashi S."/>
            <person name="Yoshida T."/>
            <person name="Shimamura S."/>
            <person name="Takaki Y."/>
            <person name="Nagai Y."/>
            <person name="Toyoda A."/>
            <person name="Suzuki Y."/>
            <person name="Arimoto A."/>
            <person name="Ishii H."/>
            <person name="Satoh N."/>
            <person name="Nishiyama T."/>
            <person name="Hasebe M."/>
            <person name="Maruyama T."/>
            <person name="Minagawa J."/>
            <person name="Obokata J."/>
            <person name="Shigenobu S."/>
        </authorList>
    </citation>
    <scope>NUCLEOTIDE SEQUENCE [LARGE SCALE GENOMIC DNA]</scope>
</reference>
<dbReference type="EMBL" id="BMAT01010687">
    <property type="protein sequence ID" value="GFR58606.1"/>
    <property type="molecule type" value="Genomic_DNA"/>
</dbReference>
<evidence type="ECO:0000313" key="1">
    <source>
        <dbReference type="EMBL" id="GFR58606.1"/>
    </source>
</evidence>
<name>A0AAV4ED46_9GAST</name>
<keyword evidence="1" id="KW-0540">Nuclease</keyword>
<keyword evidence="2" id="KW-1185">Reference proteome</keyword>
<proteinExistence type="predicted"/>
<accession>A0AAV4ED46</accession>
<dbReference type="GO" id="GO:0004519">
    <property type="term" value="F:endonuclease activity"/>
    <property type="evidence" value="ECO:0007669"/>
    <property type="project" value="UniProtKB-KW"/>
</dbReference>
<evidence type="ECO:0000313" key="2">
    <source>
        <dbReference type="Proteomes" id="UP000762676"/>
    </source>
</evidence>
<organism evidence="1 2">
    <name type="scientific">Elysia marginata</name>
    <dbReference type="NCBI Taxonomy" id="1093978"/>
    <lineage>
        <taxon>Eukaryota</taxon>
        <taxon>Metazoa</taxon>
        <taxon>Spiralia</taxon>
        <taxon>Lophotrochozoa</taxon>
        <taxon>Mollusca</taxon>
        <taxon>Gastropoda</taxon>
        <taxon>Heterobranchia</taxon>
        <taxon>Euthyneura</taxon>
        <taxon>Panpulmonata</taxon>
        <taxon>Sacoglossa</taxon>
        <taxon>Placobranchoidea</taxon>
        <taxon>Plakobranchidae</taxon>
        <taxon>Elysia</taxon>
    </lineage>
</organism>
<sequence>MILLHMTDMWFYRLILRVKWTDKRTNESILKELKTERTLLNLIKARKLKYVGHALRNHRTSLMKTVCEGRLDGRKRKGRPPMSLLTNSPT</sequence>
<gene>
    <name evidence="1" type="ORF">ElyMa_005365000</name>
</gene>
<dbReference type="Proteomes" id="UP000762676">
    <property type="component" value="Unassembled WGS sequence"/>
</dbReference>
<keyword evidence="1" id="KW-0378">Hydrolase</keyword>
<comment type="caution">
    <text evidence="1">The sequence shown here is derived from an EMBL/GenBank/DDBJ whole genome shotgun (WGS) entry which is preliminary data.</text>
</comment>
<dbReference type="AlphaFoldDB" id="A0AAV4ED46"/>
<keyword evidence="1" id="KW-0255">Endonuclease</keyword>
<protein>
    <submittedName>
        <fullName evidence="1">Endonuclease-reverse transcriptase</fullName>
    </submittedName>
</protein>